<dbReference type="GO" id="GO:0006096">
    <property type="term" value="P:glycolytic process"/>
    <property type="evidence" value="ECO:0007669"/>
    <property type="project" value="InterPro"/>
</dbReference>
<evidence type="ECO:0000256" key="7">
    <source>
        <dbReference type="PIRSR" id="PIRSR000724-2"/>
    </source>
</evidence>
<name>A0A857N4Q5_9BACT</name>
<evidence type="ECO:0000256" key="5">
    <source>
        <dbReference type="ARBA" id="ARBA00022777"/>
    </source>
</evidence>
<dbReference type="AlphaFoldDB" id="A0A857N4Q5"/>
<dbReference type="PANTHER" id="PTHR11406:SF23">
    <property type="entry name" value="PHOSPHOGLYCERATE KINASE 1, CHLOROPLASTIC-RELATED"/>
    <property type="match status" value="1"/>
</dbReference>
<gene>
    <name evidence="9" type="ORF">MICH65_0244</name>
</gene>
<keyword evidence="10" id="KW-1185">Reference proteome</keyword>
<reference evidence="10" key="1">
    <citation type="journal article" date="2020" name="Microorganisms">
        <title>Complete Genome of a Member of a New Bacterial Lineage in the Microgenomates Group Reveals an Unusual Nucleotide Composition Disparity Between Two Strands of DNA and Limited Metabolic Potential.</title>
        <authorList>
            <person name="Kadnikov V.V."/>
            <person name="Mardanov A.V."/>
            <person name="Beletsky A.V."/>
            <person name="Karnachuk O.V."/>
            <person name="Ravin N.V."/>
        </authorList>
    </citation>
    <scope>NUCLEOTIDE SEQUENCE [LARGE SCALE GENOMIC DNA]</scope>
</reference>
<evidence type="ECO:0000256" key="6">
    <source>
        <dbReference type="ARBA" id="ARBA00022840"/>
    </source>
</evidence>
<keyword evidence="5 8" id="KW-0418">Kinase</keyword>
<feature type="binding site" evidence="7">
    <location>
        <position position="266"/>
    </location>
    <ligand>
        <name>ATP</name>
        <dbReference type="ChEBI" id="CHEBI:30616"/>
    </ligand>
</feature>
<evidence type="ECO:0000256" key="3">
    <source>
        <dbReference type="ARBA" id="ARBA00022679"/>
    </source>
</evidence>
<comment type="catalytic activity">
    <reaction evidence="1 8">
        <text>(2R)-3-phosphoglycerate + ATP = (2R)-3-phospho-glyceroyl phosphate + ADP</text>
        <dbReference type="Rhea" id="RHEA:14801"/>
        <dbReference type="ChEBI" id="CHEBI:30616"/>
        <dbReference type="ChEBI" id="CHEBI:57604"/>
        <dbReference type="ChEBI" id="CHEBI:58272"/>
        <dbReference type="ChEBI" id="CHEBI:456216"/>
        <dbReference type="EC" id="2.7.2.3"/>
    </reaction>
</comment>
<dbReference type="InterPro" id="IPR036043">
    <property type="entry name" value="Phosphoglycerate_kinase_sf"/>
</dbReference>
<dbReference type="Gene3D" id="3.40.50.1260">
    <property type="entry name" value="Phosphoglycerate kinase, N-terminal domain"/>
    <property type="match status" value="3"/>
</dbReference>
<dbReference type="GO" id="GO:0006094">
    <property type="term" value="P:gluconeogenesis"/>
    <property type="evidence" value="ECO:0007669"/>
    <property type="project" value="TreeGrafter"/>
</dbReference>
<accession>A0A857N4Q5</accession>
<dbReference type="Pfam" id="PF00162">
    <property type="entry name" value="PGK"/>
    <property type="match status" value="2"/>
</dbReference>
<keyword evidence="6 7" id="KW-0067">ATP-binding</keyword>
<dbReference type="SUPFAM" id="SSF53748">
    <property type="entry name" value="Phosphoglycerate kinase"/>
    <property type="match status" value="1"/>
</dbReference>
<dbReference type="GO" id="GO:0004618">
    <property type="term" value="F:phosphoglycerate kinase activity"/>
    <property type="evidence" value="ECO:0007669"/>
    <property type="project" value="UniProtKB-EC"/>
</dbReference>
<evidence type="ECO:0000256" key="1">
    <source>
        <dbReference type="ARBA" id="ARBA00000642"/>
    </source>
</evidence>
<evidence type="ECO:0000256" key="2">
    <source>
        <dbReference type="ARBA" id="ARBA00013061"/>
    </source>
</evidence>
<evidence type="ECO:0000313" key="9">
    <source>
        <dbReference type="EMBL" id="QHO63225.1"/>
    </source>
</evidence>
<evidence type="ECO:0000313" key="10">
    <source>
        <dbReference type="Proteomes" id="UP000463983"/>
    </source>
</evidence>
<dbReference type="GO" id="GO:0043531">
    <property type="term" value="F:ADP binding"/>
    <property type="evidence" value="ECO:0007669"/>
    <property type="project" value="TreeGrafter"/>
</dbReference>
<evidence type="ECO:0000256" key="4">
    <source>
        <dbReference type="ARBA" id="ARBA00022741"/>
    </source>
</evidence>
<organism evidence="9 10">
    <name type="scientific">Candidatus Chazhemtobacterium aquaticus</name>
    <dbReference type="NCBI Taxonomy" id="2715735"/>
    <lineage>
        <taxon>Bacteria</taxon>
        <taxon>Candidatus Chazhemtobacteraceae</taxon>
        <taxon>Candidatus Chazhemtobacterium</taxon>
    </lineage>
</organism>
<dbReference type="GO" id="GO:0005829">
    <property type="term" value="C:cytosol"/>
    <property type="evidence" value="ECO:0007669"/>
    <property type="project" value="TreeGrafter"/>
</dbReference>
<dbReference type="PIRSF" id="PIRSF000724">
    <property type="entry name" value="Pgk"/>
    <property type="match status" value="1"/>
</dbReference>
<keyword evidence="4" id="KW-0547">Nucleotide-binding</keyword>
<feature type="binding site" evidence="7">
    <location>
        <position position="196"/>
    </location>
    <ligand>
        <name>ATP</name>
        <dbReference type="ChEBI" id="CHEBI:30616"/>
    </ligand>
</feature>
<dbReference type="InterPro" id="IPR015824">
    <property type="entry name" value="Phosphoglycerate_kinase_N"/>
</dbReference>
<comment type="similarity">
    <text evidence="8">Belongs to the phosphoglycerate kinase family.</text>
</comment>
<dbReference type="RefSeq" id="WP_161931615.1">
    <property type="nucleotide sequence ID" value="NZ_CP047901.1"/>
</dbReference>
<dbReference type="GO" id="GO:0005524">
    <property type="term" value="F:ATP binding"/>
    <property type="evidence" value="ECO:0007669"/>
    <property type="project" value="UniProtKB-KW"/>
</dbReference>
<proteinExistence type="inferred from homology"/>
<dbReference type="PANTHER" id="PTHR11406">
    <property type="entry name" value="PHOSPHOGLYCERATE KINASE"/>
    <property type="match status" value="1"/>
</dbReference>
<dbReference type="KEGG" id="caqa:MICH65_0244"/>
<dbReference type="EMBL" id="CP047901">
    <property type="protein sequence ID" value="QHO63225.1"/>
    <property type="molecule type" value="Genomic_DNA"/>
</dbReference>
<keyword evidence="3 8" id="KW-0808">Transferase</keyword>
<evidence type="ECO:0000256" key="8">
    <source>
        <dbReference type="RuleBase" id="RU000532"/>
    </source>
</evidence>
<dbReference type="PRINTS" id="PR00477">
    <property type="entry name" value="PHGLYCKINASE"/>
</dbReference>
<sequence length="334" mass="36609">MSPYPLLTSASISHKSLILRLDLDVPIKNNQVLDTTRLEATLPTLLLCLKHARKTLIIGHRGRPKKTDPSYSLKPVLNTLIDLTKLNIPMLNTLDEIEQWGTTTSPVALLENLRFWPGEANNDPEFVQKLAQNQHLFVNDSFGTSHREVGSVVGLPRLLSTLFGHQFDREITALNPIINKPKRPITLILGGAKPDKLKFVDNFINQYDNVLIGGALALQSLKNPKLTIAKLTSDHLDITPDSAQYFSQIISHSSTVIWNGPLGKFEDPDNRKGTQTVAQAIASSPALKIAGGADTESAISLLNLNPRFDHISTGGGAMLHYLAHHTLPALEAIS</sequence>
<dbReference type="InterPro" id="IPR001576">
    <property type="entry name" value="Phosphoglycerate_kinase"/>
</dbReference>
<protein>
    <recommendedName>
        <fullName evidence="2 8">Phosphoglycerate kinase</fullName>
        <ecNumber evidence="2 8">2.7.2.3</ecNumber>
    </recommendedName>
</protein>
<dbReference type="Proteomes" id="UP000463983">
    <property type="component" value="Chromosome"/>
</dbReference>
<dbReference type="EC" id="2.7.2.3" evidence="2 8"/>
<feature type="binding site" evidence="7">
    <location>
        <begin position="292"/>
        <end position="295"/>
    </location>
    <ligand>
        <name>ATP</name>
        <dbReference type="ChEBI" id="CHEBI:30616"/>
    </ligand>
</feature>